<dbReference type="OrthoDB" id="6933687at2"/>
<feature type="domain" description="Putative phage metallopeptidase" evidence="1">
    <location>
        <begin position="26"/>
        <end position="182"/>
    </location>
</feature>
<dbReference type="AlphaFoldDB" id="A0A2A3K319"/>
<proteinExistence type="predicted"/>
<name>A0A2A3K319_9RHOB</name>
<reference evidence="4" key="2">
    <citation type="submission" date="2023-07" db="EMBL/GenBank/DDBJ databases">
        <title>Yangia mangrovi SAOS 153D genome.</title>
        <authorList>
            <person name="Verma A."/>
            <person name="Pal Y."/>
            <person name="Sundharam S."/>
            <person name="Bisht B."/>
            <person name="Srinivasan K."/>
        </authorList>
    </citation>
    <scope>NUCLEOTIDE SEQUENCE [LARGE SCALE GENOMIC DNA]</scope>
    <source>
        <strain evidence="4">SAOS 153D</strain>
    </source>
</reference>
<gene>
    <name evidence="2" type="ORF">CLG85_001570</name>
    <name evidence="3" type="ORF">CLG85_00710</name>
</gene>
<reference evidence="3" key="1">
    <citation type="submission" date="2017-09" db="EMBL/GenBank/DDBJ databases">
        <title>Yangia sp. SAOS 153D whole genome sequencing.</title>
        <authorList>
            <person name="Verma A."/>
            <person name="Krishnamurthi S."/>
        </authorList>
    </citation>
    <scope>NUCLEOTIDE SEQUENCE [LARGE SCALE GENOMIC DNA]</scope>
    <source>
        <strain evidence="3">SAOS 153D</strain>
    </source>
</reference>
<evidence type="ECO:0000313" key="4">
    <source>
        <dbReference type="Proteomes" id="UP000217448"/>
    </source>
</evidence>
<evidence type="ECO:0000259" key="1">
    <source>
        <dbReference type="Pfam" id="PF18894"/>
    </source>
</evidence>
<evidence type="ECO:0000313" key="2">
    <source>
        <dbReference type="EMBL" id="MCT4369098.1"/>
    </source>
</evidence>
<comment type="caution">
    <text evidence="3">The sequence shown here is derived from an EMBL/GenBank/DDBJ whole genome shotgun (WGS) entry which is preliminary data.</text>
</comment>
<dbReference type="Proteomes" id="UP000217448">
    <property type="component" value="Unassembled WGS sequence"/>
</dbReference>
<reference evidence="2" key="3">
    <citation type="submission" date="2024-05" db="EMBL/GenBank/DDBJ databases">
        <title>Yangia mangrovi SAOS 153D genome.</title>
        <authorList>
            <person name="Verma A."/>
            <person name="Pal Y."/>
            <person name="Sundharam S."/>
            <person name="Bisht B."/>
            <person name="Srinivasan K."/>
        </authorList>
    </citation>
    <scope>NUCLEOTIDE SEQUENCE</scope>
    <source>
        <strain evidence="2">SAOS 153D</strain>
    </source>
</reference>
<protein>
    <recommendedName>
        <fullName evidence="1">Putative phage metallopeptidase domain-containing protein</fullName>
    </recommendedName>
</protein>
<organism evidence="3">
    <name type="scientific">Alloyangia mangrovi</name>
    <dbReference type="NCBI Taxonomy" id="1779329"/>
    <lineage>
        <taxon>Bacteria</taxon>
        <taxon>Pseudomonadati</taxon>
        <taxon>Pseudomonadota</taxon>
        <taxon>Alphaproteobacteria</taxon>
        <taxon>Rhodobacterales</taxon>
        <taxon>Roseobacteraceae</taxon>
        <taxon>Alloyangia</taxon>
    </lineage>
</organism>
<dbReference type="EMBL" id="NTHN02000002">
    <property type="protein sequence ID" value="MCT4369098.1"/>
    <property type="molecule type" value="Genomic_DNA"/>
</dbReference>
<dbReference type="RefSeq" id="WP_095880513.1">
    <property type="nucleotide sequence ID" value="NZ_NTHN02000002.1"/>
</dbReference>
<accession>A0A2A3K319</accession>
<sequence length="204" mass="21910">MIPMPPSDVADALGDAFAPAPNMGVWARETFIAEGADLLNEDHAHLRAATPGFLWTNVGNTKKGRMVIGQAEPGAPQGAMGKWSRARAELQVAEWFGTIPDFIITLQADWWLSATDPQRCALVEHELYHCAQATDAFGAPKFNKQTGRPSFTMRGHDVEEFVGVVRRYGATTAGVQEMVDAALAGPEIGEAEISSICGVCLRAA</sequence>
<keyword evidence="4" id="KW-1185">Reference proteome</keyword>
<dbReference type="Pfam" id="PF18894">
    <property type="entry name" value="PhageMetallopep"/>
    <property type="match status" value="1"/>
</dbReference>
<dbReference type="EMBL" id="NTHN01000011">
    <property type="protein sequence ID" value="PBD21060.1"/>
    <property type="molecule type" value="Genomic_DNA"/>
</dbReference>
<evidence type="ECO:0000313" key="3">
    <source>
        <dbReference type="EMBL" id="PBD21060.1"/>
    </source>
</evidence>
<dbReference type="InterPro" id="IPR043998">
    <property type="entry name" value="Put_Metallopep"/>
</dbReference>